<feature type="region of interest" description="Disordered" evidence="6">
    <location>
        <begin position="1"/>
        <end position="21"/>
    </location>
</feature>
<name>A0A9W7T2J4_TRIRA</name>
<feature type="region of interest" description="Disordered" evidence="6">
    <location>
        <begin position="151"/>
        <end position="193"/>
    </location>
</feature>
<dbReference type="SMART" id="SM00119">
    <property type="entry name" value="HECTc"/>
    <property type="match status" value="1"/>
</dbReference>
<keyword evidence="9" id="KW-1185">Reference proteome</keyword>
<evidence type="ECO:0000256" key="2">
    <source>
        <dbReference type="ARBA" id="ARBA00012485"/>
    </source>
</evidence>
<organism evidence="8 9">
    <name type="scientific">Triplophysa rosa</name>
    <name type="common">Cave loach</name>
    <dbReference type="NCBI Taxonomy" id="992332"/>
    <lineage>
        <taxon>Eukaryota</taxon>
        <taxon>Metazoa</taxon>
        <taxon>Chordata</taxon>
        <taxon>Craniata</taxon>
        <taxon>Vertebrata</taxon>
        <taxon>Euteleostomi</taxon>
        <taxon>Actinopterygii</taxon>
        <taxon>Neopterygii</taxon>
        <taxon>Teleostei</taxon>
        <taxon>Ostariophysi</taxon>
        <taxon>Cypriniformes</taxon>
        <taxon>Nemacheilidae</taxon>
        <taxon>Triplophysa</taxon>
    </lineage>
</organism>
<dbReference type="SUPFAM" id="SSF56204">
    <property type="entry name" value="Hect, E3 ligase catalytic domain"/>
    <property type="match status" value="1"/>
</dbReference>
<dbReference type="AlphaFoldDB" id="A0A9W7T2J4"/>
<dbReference type="EMBL" id="JAFHDT010000829">
    <property type="protein sequence ID" value="KAI7789250.1"/>
    <property type="molecule type" value="Genomic_DNA"/>
</dbReference>
<dbReference type="EC" id="2.3.2.26" evidence="2"/>
<evidence type="ECO:0000256" key="3">
    <source>
        <dbReference type="ARBA" id="ARBA00022679"/>
    </source>
</evidence>
<keyword evidence="3" id="KW-0808">Transferase</keyword>
<evidence type="ECO:0000256" key="1">
    <source>
        <dbReference type="ARBA" id="ARBA00000885"/>
    </source>
</evidence>
<sequence length="623" mass="70445">MKYRQLKENERRTFSKSKKKSKKTVRISVGIMTKTKNGFRPIRGKNLPLQVEPEWSLEQLLPAAIKKLKDFNRDMEDGEYVLLYPDGSQIKNIPGTDTPFTIGQYKEAIGKAYQRITLFICVLEDFLSKKSESEDEDEVVVSVPSDMSPLSDTVLWSSPECSTPEYRHGSTTTPELSKASTSQSSNVQAESASQQMSTSVTACNSLTPSTSVTPSTSGFYNTYTNIYAPVIIDSSSSDLEDEEKPQEKDCDGQDGLTAGDIVSNLAHHLNRTSCNRFNINRANVWDGAFRGFRRSSFDPTCSMMVKFTDDIGAMEEALDTGGPTREFLTLLMDAIKTRRVFEGKDNAKYLSFNSKAAEDNEYFHIGRMIAVSIVHGGPGLCCLSPNFFLNLIGKEKKIEAPIEDMPDDEVRKALLEIKDATSLNELRELTEKHSSMLQTAGCYRFMMNLEDKKRIVDEYMQWYFIYRNQFSIQRFRDGLATLDFFNALEQHPSLFFSFMCYTETKLTADAVEKIFHVQLSQPGSNDRNEEARVLSYWRDYLLYVEEKEASPTLKDVLMFGTGLKEVPAGEIQPQPQLVFQKTSRFPVANVCANTIKIPVLQSYEEFQEAMDYGIQNSPGFGLP</sequence>
<comment type="caution">
    <text evidence="8">The sequence shown here is derived from an EMBL/GenBank/DDBJ whole genome shotgun (WGS) entry which is preliminary data.</text>
</comment>
<accession>A0A9W7T2J4</accession>
<protein>
    <recommendedName>
        <fullName evidence="2">HECT-type E3 ubiquitin transferase</fullName>
        <ecNumber evidence="2">2.3.2.26</ecNumber>
    </recommendedName>
</protein>
<evidence type="ECO:0000313" key="9">
    <source>
        <dbReference type="Proteomes" id="UP001059041"/>
    </source>
</evidence>
<feature type="compositionally biased region" description="Polar residues" evidence="6">
    <location>
        <begin position="169"/>
        <end position="193"/>
    </location>
</feature>
<evidence type="ECO:0000313" key="8">
    <source>
        <dbReference type="EMBL" id="KAI7789250.1"/>
    </source>
</evidence>
<evidence type="ECO:0000259" key="7">
    <source>
        <dbReference type="PROSITE" id="PS50237"/>
    </source>
</evidence>
<dbReference type="InterPro" id="IPR044611">
    <property type="entry name" value="E3A/B/C-like"/>
</dbReference>
<dbReference type="GO" id="GO:0061630">
    <property type="term" value="F:ubiquitin protein ligase activity"/>
    <property type="evidence" value="ECO:0007669"/>
    <property type="project" value="UniProtKB-EC"/>
</dbReference>
<proteinExistence type="predicted"/>
<dbReference type="Pfam" id="PF00632">
    <property type="entry name" value="HECT"/>
    <property type="match status" value="1"/>
</dbReference>
<dbReference type="Gene3D" id="3.30.2410.10">
    <property type="entry name" value="Hect, E3 ligase catalytic domain"/>
    <property type="match status" value="1"/>
</dbReference>
<evidence type="ECO:0000256" key="6">
    <source>
        <dbReference type="SAM" id="MobiDB-lite"/>
    </source>
</evidence>
<evidence type="ECO:0000256" key="5">
    <source>
        <dbReference type="PROSITE-ProRule" id="PRU00104"/>
    </source>
</evidence>
<reference evidence="8" key="1">
    <citation type="submission" date="2021-02" db="EMBL/GenBank/DDBJ databases">
        <title>Comparative genomics reveals that relaxation of natural selection precedes convergent phenotypic evolution of cavefish.</title>
        <authorList>
            <person name="Peng Z."/>
        </authorList>
    </citation>
    <scope>NUCLEOTIDE SEQUENCE</scope>
    <source>
        <tissue evidence="8">Muscle</tissue>
    </source>
</reference>
<dbReference type="PANTHER" id="PTHR45700">
    <property type="entry name" value="UBIQUITIN-PROTEIN LIGASE E3C"/>
    <property type="match status" value="1"/>
</dbReference>
<dbReference type="Gene3D" id="3.90.1750.10">
    <property type="entry name" value="Hect, E3 ligase catalytic domains"/>
    <property type="match status" value="1"/>
</dbReference>
<keyword evidence="4 5" id="KW-0833">Ubl conjugation pathway</keyword>
<dbReference type="InterPro" id="IPR000569">
    <property type="entry name" value="HECT_dom"/>
</dbReference>
<feature type="domain" description="HECT" evidence="7">
    <location>
        <begin position="295"/>
        <end position="623"/>
    </location>
</feature>
<dbReference type="GO" id="GO:0000209">
    <property type="term" value="P:protein polyubiquitination"/>
    <property type="evidence" value="ECO:0007669"/>
    <property type="project" value="InterPro"/>
</dbReference>
<gene>
    <name evidence="8" type="ORF">IRJ41_005100</name>
</gene>
<dbReference type="PROSITE" id="PS50237">
    <property type="entry name" value="HECT"/>
    <property type="match status" value="1"/>
</dbReference>
<feature type="compositionally biased region" description="Basic and acidic residues" evidence="6">
    <location>
        <begin position="1"/>
        <end position="13"/>
    </location>
</feature>
<comment type="catalytic activity">
    <reaction evidence="1">
        <text>S-ubiquitinyl-[E2 ubiquitin-conjugating enzyme]-L-cysteine + [acceptor protein]-L-lysine = [E2 ubiquitin-conjugating enzyme]-L-cysteine + N(6)-ubiquitinyl-[acceptor protein]-L-lysine.</text>
        <dbReference type="EC" id="2.3.2.26"/>
    </reaction>
</comment>
<feature type="active site" description="Glycyl thioester intermediate" evidence="5">
    <location>
        <position position="591"/>
    </location>
</feature>
<dbReference type="InterPro" id="IPR035983">
    <property type="entry name" value="Hect_E3_ubiquitin_ligase"/>
</dbReference>
<evidence type="ECO:0000256" key="4">
    <source>
        <dbReference type="ARBA" id="ARBA00022786"/>
    </source>
</evidence>
<dbReference type="Proteomes" id="UP001059041">
    <property type="component" value="Unassembled WGS sequence"/>
</dbReference>